<organism evidence="5 6">
    <name type="scientific">Phytophthora sojae (strain P6497)</name>
    <name type="common">Soybean stem and root rot agent</name>
    <name type="synonym">Phytophthora megasperma f. sp. glycines</name>
    <dbReference type="NCBI Taxonomy" id="1094619"/>
    <lineage>
        <taxon>Eukaryota</taxon>
        <taxon>Sar</taxon>
        <taxon>Stramenopiles</taxon>
        <taxon>Oomycota</taxon>
        <taxon>Peronosporomycetes</taxon>
        <taxon>Peronosporales</taxon>
        <taxon>Peronosporaceae</taxon>
        <taxon>Phytophthora</taxon>
    </lineage>
</organism>
<dbReference type="RefSeq" id="XP_009516296.1">
    <property type="nucleotide sequence ID" value="XM_009518001.1"/>
</dbReference>
<dbReference type="GeneID" id="20641084"/>
<evidence type="ECO:0000256" key="2">
    <source>
        <dbReference type="ARBA" id="ARBA00004613"/>
    </source>
</evidence>
<dbReference type="InParanoid" id="G4YE03"/>
<feature type="domain" description="Crinkler effector protein N-terminal" evidence="4">
    <location>
        <begin position="5"/>
        <end position="65"/>
    </location>
</feature>
<dbReference type="InterPro" id="IPR045379">
    <property type="entry name" value="Crinkler_N"/>
</dbReference>
<protein>
    <recommendedName>
        <fullName evidence="4">Crinkler effector protein N-terminal domain-containing protein</fullName>
    </recommendedName>
</protein>
<dbReference type="GO" id="GO:0043657">
    <property type="term" value="C:host cell"/>
    <property type="evidence" value="ECO:0007669"/>
    <property type="project" value="UniProtKB-SubCell"/>
</dbReference>
<evidence type="ECO:0000256" key="1">
    <source>
        <dbReference type="ARBA" id="ARBA00004340"/>
    </source>
</evidence>
<dbReference type="Proteomes" id="UP000002640">
    <property type="component" value="Unassembled WGS sequence"/>
</dbReference>
<evidence type="ECO:0000256" key="3">
    <source>
        <dbReference type="ARBA" id="ARBA00022525"/>
    </source>
</evidence>
<comment type="subcellular location">
    <subcellularLocation>
        <location evidence="1">Host cell</location>
    </subcellularLocation>
    <subcellularLocation>
        <location evidence="2">Secreted</location>
    </subcellularLocation>
</comment>
<sequence length="168" mass="18351">MVIMMNCVDVSDGLSFFIKVDERATMRDAKVAIKTSNPNTFGHIDFRSLLLFAAKGPDGVFFPLRSSRLRKLQAGVAARRVSKLLSRNLELDDNASVRSELGEKLSLSDAHLLVVVGARCVEFVLAGIGPSIFLATIELKRPAEELLQAITTAASIPRVFLAKEKHGK</sequence>
<reference evidence="5 6" key="1">
    <citation type="journal article" date="2006" name="Science">
        <title>Phytophthora genome sequences uncover evolutionary origins and mechanisms of pathogenesis.</title>
        <authorList>
            <person name="Tyler B.M."/>
            <person name="Tripathy S."/>
            <person name="Zhang X."/>
            <person name="Dehal P."/>
            <person name="Jiang R.H."/>
            <person name="Aerts A."/>
            <person name="Arredondo F.D."/>
            <person name="Baxter L."/>
            <person name="Bensasson D."/>
            <person name="Beynon J.L."/>
            <person name="Chapman J."/>
            <person name="Damasceno C.M."/>
            <person name="Dorrance A.E."/>
            <person name="Dou D."/>
            <person name="Dickerman A.W."/>
            <person name="Dubchak I.L."/>
            <person name="Garbelotto M."/>
            <person name="Gijzen M."/>
            <person name="Gordon S.G."/>
            <person name="Govers F."/>
            <person name="Grunwald N.J."/>
            <person name="Huang W."/>
            <person name="Ivors K.L."/>
            <person name="Jones R.W."/>
            <person name="Kamoun S."/>
            <person name="Krampis K."/>
            <person name="Lamour K.H."/>
            <person name="Lee M.K."/>
            <person name="McDonald W.H."/>
            <person name="Medina M."/>
            <person name="Meijer H.J."/>
            <person name="Nordberg E.K."/>
            <person name="Maclean D.J."/>
            <person name="Ospina-Giraldo M.D."/>
            <person name="Morris P.F."/>
            <person name="Phuntumart V."/>
            <person name="Putnam N.H."/>
            <person name="Rash S."/>
            <person name="Rose J.K."/>
            <person name="Sakihama Y."/>
            <person name="Salamov A.A."/>
            <person name="Savidor A."/>
            <person name="Scheuring C.F."/>
            <person name="Smith B.M."/>
            <person name="Sobral B.W."/>
            <person name="Terry A."/>
            <person name="Torto-Alalibo T.A."/>
            <person name="Win J."/>
            <person name="Xu Z."/>
            <person name="Zhang H."/>
            <person name="Grigoriev I.V."/>
            <person name="Rokhsar D.S."/>
            <person name="Boore J.L."/>
        </authorList>
    </citation>
    <scope>NUCLEOTIDE SEQUENCE [LARGE SCALE GENOMIC DNA]</scope>
    <source>
        <strain evidence="5 6">P6497</strain>
    </source>
</reference>
<accession>G4YE03</accession>
<dbReference type="EMBL" id="JH159151">
    <property type="protein sequence ID" value="EGZ29021.1"/>
    <property type="molecule type" value="Genomic_DNA"/>
</dbReference>
<keyword evidence="6" id="KW-1185">Reference proteome</keyword>
<name>G4YE03_PHYSP</name>
<evidence type="ECO:0000313" key="6">
    <source>
        <dbReference type="Proteomes" id="UP000002640"/>
    </source>
</evidence>
<dbReference type="AlphaFoldDB" id="G4YE03"/>
<evidence type="ECO:0000259" key="4">
    <source>
        <dbReference type="Pfam" id="PF20147"/>
    </source>
</evidence>
<gene>
    <name evidence="5" type="ORF">PHYSODRAFT_294360</name>
</gene>
<evidence type="ECO:0000313" key="5">
    <source>
        <dbReference type="EMBL" id="EGZ29021.1"/>
    </source>
</evidence>
<dbReference type="Pfam" id="PF20147">
    <property type="entry name" value="Crinkler"/>
    <property type="match status" value="1"/>
</dbReference>
<keyword evidence="3" id="KW-0964">Secreted</keyword>
<dbReference type="KEGG" id="psoj:PHYSODRAFT_294360"/>
<proteinExistence type="predicted"/>
<dbReference type="GO" id="GO:0005576">
    <property type="term" value="C:extracellular region"/>
    <property type="evidence" value="ECO:0007669"/>
    <property type="project" value="UniProtKB-SubCell"/>
</dbReference>